<dbReference type="EMBL" id="GL870883">
    <property type="protein sequence ID" value="EIJ87369.1"/>
    <property type="molecule type" value="Genomic_DNA"/>
</dbReference>
<dbReference type="AlphaFoldDB" id="I3EDS2"/>
<protein>
    <submittedName>
        <fullName evidence="1">Uncharacterized protein</fullName>
    </submittedName>
</protein>
<dbReference type="OrthoDB" id="2190509at2759"/>
<dbReference type="HOGENOM" id="CLU_2590327_0_0_1"/>
<proteinExistence type="predicted"/>
<evidence type="ECO:0000313" key="1">
    <source>
        <dbReference type="EMBL" id="EIJ87369.1"/>
    </source>
</evidence>
<organism evidence="1 2">
    <name type="scientific">Nematocida parisii (strain ERTm3)</name>
    <name type="common">Nematode killer fungus</name>
    <dbReference type="NCBI Taxonomy" id="935791"/>
    <lineage>
        <taxon>Eukaryota</taxon>
        <taxon>Fungi</taxon>
        <taxon>Fungi incertae sedis</taxon>
        <taxon>Microsporidia</taxon>
        <taxon>Nematocida</taxon>
    </lineage>
</organism>
<keyword evidence="2" id="KW-1185">Reference proteome</keyword>
<accession>I3EDS2</accession>
<gene>
    <name evidence="1" type="ORF">NEQG_02492</name>
</gene>
<sequence>MEECKELFENKSNLPDTELIDQIKAKLTEKLRRITEVTSEISNEEALKMIGLLEKKVQCFDRCKKLFTQRSLSTNDSIDE</sequence>
<dbReference type="InParanoid" id="I3EDS2"/>
<name>I3EDS2_NEMP3</name>
<evidence type="ECO:0000313" key="2">
    <source>
        <dbReference type="Proteomes" id="UP000002872"/>
    </source>
</evidence>
<reference evidence="1" key="1">
    <citation type="submission" date="2011-01" db="EMBL/GenBank/DDBJ databases">
        <title>The Genome Sequence of Nematocida parisii strain ERTm3.</title>
        <authorList>
            <consortium name="The Broad Institute Genome Sequencing Platform"/>
            <consortium name="The Broad Institute Genome Sequencing Center for Infectious Disease"/>
            <person name="Cuomo C."/>
            <person name="Troemel E."/>
            <person name="Young S.K."/>
            <person name="Zeng Q."/>
            <person name="Gargeya S."/>
            <person name="Fitzgerald M."/>
            <person name="Haas B."/>
            <person name="Abouelleil A."/>
            <person name="Alvarado L."/>
            <person name="Arachchi H.M."/>
            <person name="Berlin A."/>
            <person name="Chapman S.B."/>
            <person name="Gearin G."/>
            <person name="Goldberg J."/>
            <person name="Griggs A."/>
            <person name="Gujja S."/>
            <person name="Hansen M."/>
            <person name="Heiman D."/>
            <person name="Howarth C."/>
            <person name="Larimer J."/>
            <person name="Lui A."/>
            <person name="MacDonald P.J.P."/>
            <person name="McCowen C."/>
            <person name="Montmayeur A."/>
            <person name="Murphy C."/>
            <person name="Neiman D."/>
            <person name="Pearson M."/>
            <person name="Priest M."/>
            <person name="Roberts A."/>
            <person name="Saif S."/>
            <person name="Shea T."/>
            <person name="Sisk P."/>
            <person name="Stolte C."/>
            <person name="Sykes S."/>
            <person name="Wortman J."/>
            <person name="Nusbaum C."/>
            <person name="Birren B."/>
        </authorList>
    </citation>
    <scope>NUCLEOTIDE SEQUENCE</scope>
    <source>
        <strain evidence="1">ERTm3</strain>
    </source>
</reference>
<dbReference type="Proteomes" id="UP000002872">
    <property type="component" value="Unassembled WGS sequence"/>
</dbReference>
<dbReference type="VEuPathDB" id="MicrosporidiaDB:NEQG_02492"/>